<keyword evidence="4 16" id="KW-0808">Transferase</keyword>
<keyword evidence="6" id="KW-0479">Metal-binding</keyword>
<proteinExistence type="inferred from homology"/>
<dbReference type="NCBIfam" id="NF007972">
    <property type="entry name" value="PRK10696.1"/>
    <property type="match status" value="1"/>
</dbReference>
<keyword evidence="17" id="KW-1185">Reference proteome</keyword>
<evidence type="ECO:0000313" key="16">
    <source>
        <dbReference type="EMBL" id="KAB0667405.1"/>
    </source>
</evidence>
<keyword evidence="12" id="KW-0411">Iron-sulfur</keyword>
<feature type="binding site" evidence="13">
    <location>
        <begin position="40"/>
        <end position="42"/>
    </location>
    <ligand>
        <name>ATP</name>
        <dbReference type="ChEBI" id="CHEBI:30616"/>
    </ligand>
</feature>
<keyword evidence="9" id="KW-0460">Magnesium</keyword>
<gene>
    <name evidence="16" type="primary">ttcA</name>
    <name evidence="16" type="ORF">F6V25_01500</name>
</gene>
<dbReference type="InterPro" id="IPR012089">
    <property type="entry name" value="tRNA_Cyd_32_2_STrfase"/>
</dbReference>
<evidence type="ECO:0000256" key="2">
    <source>
        <dbReference type="ARBA" id="ARBA00022490"/>
    </source>
</evidence>
<dbReference type="SUPFAM" id="SSF52402">
    <property type="entry name" value="Adenine nucleotide alpha hydrolases-like"/>
    <property type="match status" value="1"/>
</dbReference>
<dbReference type="InterPro" id="IPR035107">
    <property type="entry name" value="tRNA_thiolation_TtcA_Ctu1"/>
</dbReference>
<dbReference type="PANTHER" id="PTHR43686">
    <property type="entry name" value="SULFURTRANSFERASE-RELATED"/>
    <property type="match status" value="1"/>
</dbReference>
<dbReference type="CDD" id="cd24138">
    <property type="entry name" value="TtcA-like"/>
    <property type="match status" value="1"/>
</dbReference>
<reference evidence="16 17" key="1">
    <citation type="submission" date="2019-09" db="EMBL/GenBank/DDBJ databases">
        <title>Geobacter sp. Red96, a novel strain isolated from paddy soil.</title>
        <authorList>
            <person name="Xu Z."/>
            <person name="Masuda Y."/>
            <person name="Itoh H."/>
            <person name="Senoo K."/>
        </authorList>
    </citation>
    <scope>NUCLEOTIDE SEQUENCE [LARGE SCALE GENOMIC DNA]</scope>
    <source>
        <strain evidence="16 17">Red96</strain>
    </source>
</reference>
<evidence type="ECO:0000256" key="6">
    <source>
        <dbReference type="ARBA" id="ARBA00022723"/>
    </source>
</evidence>
<evidence type="ECO:0000256" key="12">
    <source>
        <dbReference type="ARBA" id="ARBA00023014"/>
    </source>
</evidence>
<dbReference type="RefSeq" id="WP_151126584.1">
    <property type="nucleotide sequence ID" value="NZ_VZQZ01000001.1"/>
</dbReference>
<dbReference type="GO" id="GO:0005524">
    <property type="term" value="F:ATP binding"/>
    <property type="evidence" value="ECO:0007669"/>
    <property type="project" value="UniProtKB-KW"/>
</dbReference>
<accession>A0A7J4ZWB6</accession>
<feature type="domain" description="tRNA(Ile)-lysidine/2-thiocytidine synthase N-terminal" evidence="15">
    <location>
        <begin position="37"/>
        <end position="200"/>
    </location>
</feature>
<comment type="caution">
    <text evidence="16">The sequence shown here is derived from an EMBL/GenBank/DDBJ whole genome shotgun (WGS) entry which is preliminary data.</text>
</comment>
<dbReference type="GO" id="GO:0008033">
    <property type="term" value="P:tRNA processing"/>
    <property type="evidence" value="ECO:0007669"/>
    <property type="project" value="UniProtKB-KW"/>
</dbReference>
<dbReference type="EC" id="2.8.1.-" evidence="16"/>
<evidence type="ECO:0000256" key="5">
    <source>
        <dbReference type="ARBA" id="ARBA00022694"/>
    </source>
</evidence>
<organism evidence="16 17">
    <name type="scientific">Oryzomonas japonica</name>
    <dbReference type="NCBI Taxonomy" id="2603858"/>
    <lineage>
        <taxon>Bacteria</taxon>
        <taxon>Pseudomonadati</taxon>
        <taxon>Thermodesulfobacteriota</taxon>
        <taxon>Desulfuromonadia</taxon>
        <taxon>Geobacterales</taxon>
        <taxon>Geobacteraceae</taxon>
        <taxon>Oryzomonas</taxon>
    </lineage>
</organism>
<dbReference type="PIRSF" id="PIRSF004976">
    <property type="entry name" value="ATPase_YdaO"/>
    <property type="match status" value="1"/>
</dbReference>
<dbReference type="InterPro" id="IPR011063">
    <property type="entry name" value="TilS/TtcA_N"/>
</dbReference>
<dbReference type="GO" id="GO:0000049">
    <property type="term" value="F:tRNA binding"/>
    <property type="evidence" value="ECO:0007669"/>
    <property type="project" value="UniProtKB-KW"/>
</dbReference>
<dbReference type="PANTHER" id="PTHR43686:SF1">
    <property type="entry name" value="AMINOTRAN_5 DOMAIN-CONTAINING PROTEIN"/>
    <property type="match status" value="1"/>
</dbReference>
<evidence type="ECO:0000256" key="13">
    <source>
        <dbReference type="PIRSR" id="PIRSR004976-51"/>
    </source>
</evidence>
<dbReference type="GO" id="GO:0046872">
    <property type="term" value="F:metal ion binding"/>
    <property type="evidence" value="ECO:0007669"/>
    <property type="project" value="UniProtKB-KW"/>
</dbReference>
<feature type="binding site" evidence="13">
    <location>
        <position position="72"/>
    </location>
    <ligand>
        <name>ATP</name>
        <dbReference type="ChEBI" id="CHEBI:30616"/>
    </ligand>
</feature>
<dbReference type="Proteomes" id="UP000420562">
    <property type="component" value="Unassembled WGS sequence"/>
</dbReference>
<keyword evidence="5" id="KW-0819">tRNA processing</keyword>
<feature type="binding site" evidence="13">
    <location>
        <position position="148"/>
    </location>
    <ligand>
        <name>ATP</name>
        <dbReference type="ChEBI" id="CHEBI:30616"/>
    </ligand>
</feature>
<dbReference type="GO" id="GO:0016740">
    <property type="term" value="F:transferase activity"/>
    <property type="evidence" value="ECO:0007669"/>
    <property type="project" value="UniProtKB-KW"/>
</dbReference>
<dbReference type="InterPro" id="IPR014729">
    <property type="entry name" value="Rossmann-like_a/b/a_fold"/>
</dbReference>
<dbReference type="EMBL" id="VZQZ01000001">
    <property type="protein sequence ID" value="KAB0667405.1"/>
    <property type="molecule type" value="Genomic_DNA"/>
</dbReference>
<feature type="binding site" evidence="13">
    <location>
        <position position="143"/>
    </location>
    <ligand>
        <name>ATP</name>
        <dbReference type="ChEBI" id="CHEBI:30616"/>
    </ligand>
</feature>
<keyword evidence="1" id="KW-0004">4Fe-4S</keyword>
<keyword evidence="3" id="KW-0820">tRNA-binding</keyword>
<keyword evidence="14" id="KW-0175">Coiled coil</keyword>
<dbReference type="HAMAP" id="MF_01850">
    <property type="entry name" value="TtcA"/>
    <property type="match status" value="1"/>
</dbReference>
<evidence type="ECO:0000256" key="11">
    <source>
        <dbReference type="ARBA" id="ARBA00023004"/>
    </source>
</evidence>
<dbReference type="AlphaFoldDB" id="A0A7J4ZWB6"/>
<dbReference type="GO" id="GO:0051539">
    <property type="term" value="F:4 iron, 4 sulfur cluster binding"/>
    <property type="evidence" value="ECO:0007669"/>
    <property type="project" value="UniProtKB-KW"/>
</dbReference>
<evidence type="ECO:0000256" key="4">
    <source>
        <dbReference type="ARBA" id="ARBA00022679"/>
    </source>
</evidence>
<keyword evidence="2" id="KW-0963">Cytoplasm</keyword>
<feature type="binding site" evidence="13">
    <location>
        <position position="46"/>
    </location>
    <ligand>
        <name>ATP</name>
        <dbReference type="ChEBI" id="CHEBI:30616"/>
    </ligand>
</feature>
<evidence type="ECO:0000256" key="1">
    <source>
        <dbReference type="ARBA" id="ARBA00022485"/>
    </source>
</evidence>
<evidence type="ECO:0000256" key="14">
    <source>
        <dbReference type="SAM" id="Coils"/>
    </source>
</evidence>
<keyword evidence="11" id="KW-0408">Iron</keyword>
<evidence type="ECO:0000259" key="15">
    <source>
        <dbReference type="Pfam" id="PF01171"/>
    </source>
</evidence>
<dbReference type="Pfam" id="PF01171">
    <property type="entry name" value="ATP_bind_3"/>
    <property type="match status" value="1"/>
</dbReference>
<keyword evidence="10" id="KW-0694">RNA-binding</keyword>
<keyword evidence="7 13" id="KW-0547">Nucleotide-binding</keyword>
<evidence type="ECO:0000256" key="10">
    <source>
        <dbReference type="ARBA" id="ARBA00022884"/>
    </source>
</evidence>
<keyword evidence="8 13" id="KW-0067">ATP-binding</keyword>
<sequence length="277" mass="30888">MTLALNEFENKGLLRRLRHGVGRAVADFGLIEEGDRVAVAVSGGKDSYTLLLLLEELRRRAPVSFEIVAVNIDSGYPGYRTDVIERFLRENGFTYRMVPTEHYALIQEKRRPGSSYCSICARFKRGALYTAAQELGCNKLALGHHQDDFIETLLLNQFFVGSLKSMAASMLADNGETVVIRPLVYLPEEDIIRFSREAALPVVCCCCPVCGTADLQRKRMKRLLKELEKDIPHVKNSLLKAISNVHPRHLLDRRLQVALPDPCTSAPPLGGTDGQHG</sequence>
<evidence type="ECO:0000256" key="8">
    <source>
        <dbReference type="ARBA" id="ARBA00022840"/>
    </source>
</evidence>
<evidence type="ECO:0000256" key="9">
    <source>
        <dbReference type="ARBA" id="ARBA00022842"/>
    </source>
</evidence>
<protein>
    <submittedName>
        <fullName evidence="16">tRNA 2-thiocytidine(32) synthetase TtcA</fullName>
        <ecNumber evidence="16">2.8.1.-</ecNumber>
    </submittedName>
</protein>
<evidence type="ECO:0000256" key="7">
    <source>
        <dbReference type="ARBA" id="ARBA00022741"/>
    </source>
</evidence>
<evidence type="ECO:0000256" key="3">
    <source>
        <dbReference type="ARBA" id="ARBA00022555"/>
    </source>
</evidence>
<dbReference type="Gene3D" id="3.40.50.620">
    <property type="entry name" value="HUPs"/>
    <property type="match status" value="1"/>
</dbReference>
<name>A0A7J4ZWB6_9BACT</name>
<feature type="coiled-coil region" evidence="14">
    <location>
        <begin position="210"/>
        <end position="237"/>
    </location>
</feature>
<evidence type="ECO:0000313" key="17">
    <source>
        <dbReference type="Proteomes" id="UP000420562"/>
    </source>
</evidence>